<dbReference type="SMART" id="SM00356">
    <property type="entry name" value="ZnF_C3H1"/>
    <property type="match status" value="3"/>
</dbReference>
<dbReference type="PANTHER" id="PTHR15725:SF14">
    <property type="entry name" value="ZINC FINGER CCCH DOMAIN-CONTAINING PROTEIN 11A"/>
    <property type="match status" value="1"/>
</dbReference>
<accession>A0A4Q9L7Z3</accession>
<reference evidence="5 6" key="1">
    <citation type="submission" date="2017-12" db="EMBL/GenBank/DDBJ databases">
        <authorList>
            <person name="Pombert J.-F."/>
            <person name="Haag K.L."/>
            <person name="Ebert D."/>
        </authorList>
    </citation>
    <scope>NUCLEOTIDE SEQUENCE [LARGE SCALE GENOMIC DNA]</scope>
    <source>
        <strain evidence="3">FI-OER-3-3</strain>
        <strain evidence="4">IL-G-3</strain>
    </source>
</reference>
<evidence type="ECO:0000259" key="2">
    <source>
        <dbReference type="PROSITE" id="PS50103"/>
    </source>
</evidence>
<dbReference type="Gene3D" id="4.10.1000.10">
    <property type="entry name" value="Zinc finger, CCCH-type"/>
    <property type="match status" value="1"/>
</dbReference>
<evidence type="ECO:0000313" key="5">
    <source>
        <dbReference type="Proteomes" id="UP000292282"/>
    </source>
</evidence>
<feature type="zinc finger region" description="C3H1-type" evidence="1">
    <location>
        <begin position="1"/>
        <end position="25"/>
    </location>
</feature>
<dbReference type="Proteomes" id="UP000292282">
    <property type="component" value="Unassembled WGS sequence"/>
</dbReference>
<dbReference type="Proteomes" id="UP000292362">
    <property type="component" value="Unassembled WGS sequence"/>
</dbReference>
<organism evidence="3 6">
    <name type="scientific">Hamiltosporidium tvaerminnensis</name>
    <dbReference type="NCBI Taxonomy" id="1176355"/>
    <lineage>
        <taxon>Eukaryota</taxon>
        <taxon>Fungi</taxon>
        <taxon>Fungi incertae sedis</taxon>
        <taxon>Microsporidia</taxon>
        <taxon>Dubosqiidae</taxon>
        <taxon>Hamiltosporidium</taxon>
    </lineage>
</organism>
<dbReference type="EMBL" id="PITJ01000249">
    <property type="protein sequence ID" value="TBU03694.1"/>
    <property type="molecule type" value="Genomic_DNA"/>
</dbReference>
<gene>
    <name evidence="3" type="ORF">CWI37_0249p0010</name>
    <name evidence="4" type="ORF">CWI38_0142p0020</name>
</gene>
<dbReference type="Pfam" id="PF15663">
    <property type="entry name" value="zf-CCCH_3"/>
    <property type="match status" value="1"/>
</dbReference>
<dbReference type="GO" id="GO:0008270">
    <property type="term" value="F:zinc ion binding"/>
    <property type="evidence" value="ECO:0007669"/>
    <property type="project" value="UniProtKB-KW"/>
</dbReference>
<dbReference type="OrthoDB" id="5395350at2759"/>
<evidence type="ECO:0000256" key="1">
    <source>
        <dbReference type="PROSITE-ProRule" id="PRU00723"/>
    </source>
</evidence>
<keyword evidence="5" id="KW-1185">Reference proteome</keyword>
<protein>
    <submittedName>
        <fullName evidence="3">Zinc finger domain-containing protein</fullName>
    </submittedName>
</protein>
<keyword evidence="1" id="KW-0863">Zinc-finger</keyword>
<feature type="domain" description="C3H1-type" evidence="2">
    <location>
        <begin position="1"/>
        <end position="25"/>
    </location>
</feature>
<dbReference type="InterPro" id="IPR041686">
    <property type="entry name" value="Znf-CCCH_3"/>
</dbReference>
<dbReference type="InterPro" id="IPR000571">
    <property type="entry name" value="Znf_CCCH"/>
</dbReference>
<evidence type="ECO:0000313" key="3">
    <source>
        <dbReference type="EMBL" id="TBU03694.1"/>
    </source>
</evidence>
<dbReference type="VEuPathDB" id="MicrosporidiaDB:CWI38_0142p0020"/>
<dbReference type="EMBL" id="PITK01000142">
    <property type="protein sequence ID" value="TBU20050.1"/>
    <property type="molecule type" value="Genomic_DNA"/>
</dbReference>
<keyword evidence="1" id="KW-0479">Metal-binding</keyword>
<evidence type="ECO:0000313" key="4">
    <source>
        <dbReference type="EMBL" id="TBU20050.1"/>
    </source>
</evidence>
<dbReference type="VEuPathDB" id="MicrosporidiaDB:CWI37_0249p0010"/>
<dbReference type="PANTHER" id="PTHR15725">
    <property type="entry name" value="ZN-FINGER, C-X8-C-X5-C-X3-H TYPE-CONTAINING"/>
    <property type="match status" value="1"/>
</dbReference>
<comment type="caution">
    <text evidence="3">The sequence shown here is derived from an EMBL/GenBank/DDBJ whole genome shotgun (WGS) entry which is preliminary data.</text>
</comment>
<dbReference type="AlphaFoldDB" id="A0A4Q9L7Z3"/>
<evidence type="ECO:0000313" key="6">
    <source>
        <dbReference type="Proteomes" id="UP000292362"/>
    </source>
</evidence>
<name>A0A4Q9L7Z3_9MICR</name>
<keyword evidence="1" id="KW-0862">Zinc</keyword>
<dbReference type="PROSITE" id="PS50103">
    <property type="entry name" value="ZF_C3H1"/>
    <property type="match status" value="1"/>
</dbReference>
<proteinExistence type="predicted"/>
<sequence length="187" mass="22344">MEDCYYFLYSSCSRNGSCVYRHSQVAKENPVLCKNWDNKGICFKDCPFRHSRYHLSKNRKDILCYWESQPEGCTKEFCEFRHLNLYKDSWKDVRVKSLEEIRQEKIERQNLLKNAGKNNYELSFEKLKISESMSASQPNILSQFKSETTNSLFPEENKNKFSFFDRKDTKSTENLFGYNTHENVRKC</sequence>
<dbReference type="STRING" id="1176355.A0A4Q9L7Z3"/>